<dbReference type="Gene3D" id="3.40.50.20">
    <property type="match status" value="1"/>
</dbReference>
<accession>A0A9D9IHW4</accession>
<gene>
    <name evidence="14" type="primary">ddl</name>
    <name evidence="19" type="ORF">IAB81_05180</name>
</gene>
<evidence type="ECO:0000256" key="17">
    <source>
        <dbReference type="PROSITE-ProRule" id="PRU00409"/>
    </source>
</evidence>
<evidence type="ECO:0000259" key="18">
    <source>
        <dbReference type="PROSITE" id="PS50975"/>
    </source>
</evidence>
<sequence length="338" mass="37184">MRPAIAVVYGGNSSEYEISVKSGKFVAENIDREKYEVFSVDFKGVSWKVVNVDGRDLPDGGVEIDKNDFSVTVGGRKTFLQYAFIMIHGTPGENGLFQAYLEMLGIPSSGCSSFVSALTFDKFSAKNHLRGTGICRLADDIFLHSADECTAEDAISRLGLPLFVKPTDNGSSFGVTKVKAPGDFAAAIDYAFSEGKTVLVEKFIAGREIDDAVYFDGNSVVALPPVEIIPQKEYFDFEAKYEGWSREICPAEITEEEDRLIRDCSVKIYKRFGCTGFVRVDYFLTAEGLYFLEMNTVPGMTKESLVPKEIRAAGMEVGGFLSTIIETTFNGGRKDGCR</sequence>
<evidence type="ECO:0000256" key="4">
    <source>
        <dbReference type="ARBA" id="ARBA00012216"/>
    </source>
</evidence>
<evidence type="ECO:0000256" key="8">
    <source>
        <dbReference type="ARBA" id="ARBA00022741"/>
    </source>
</evidence>
<dbReference type="NCBIfam" id="TIGR01205">
    <property type="entry name" value="D_ala_D_alaTIGR"/>
    <property type="match status" value="1"/>
</dbReference>
<evidence type="ECO:0000256" key="1">
    <source>
        <dbReference type="ARBA" id="ARBA00001936"/>
    </source>
</evidence>
<dbReference type="AlphaFoldDB" id="A0A9D9IHW4"/>
<keyword evidence="16" id="KW-0460">Magnesium</keyword>
<dbReference type="EC" id="6.3.2.4" evidence="4 14"/>
<comment type="cofactor">
    <cofactor evidence="1">
        <name>Mn(2+)</name>
        <dbReference type="ChEBI" id="CHEBI:29035"/>
    </cofactor>
</comment>
<evidence type="ECO:0000256" key="16">
    <source>
        <dbReference type="PIRSR" id="PIRSR039102-3"/>
    </source>
</evidence>
<keyword evidence="6 14" id="KW-0436">Ligase</keyword>
<dbReference type="Gene3D" id="3.30.470.20">
    <property type="entry name" value="ATP-grasp fold, B domain"/>
    <property type="match status" value="1"/>
</dbReference>
<dbReference type="GO" id="GO:0005737">
    <property type="term" value="C:cytoplasm"/>
    <property type="evidence" value="ECO:0007669"/>
    <property type="project" value="UniProtKB-SubCell"/>
</dbReference>
<dbReference type="InterPro" id="IPR013815">
    <property type="entry name" value="ATP_grasp_subdomain_1"/>
</dbReference>
<feature type="active site" evidence="15">
    <location>
        <position position="304"/>
    </location>
</feature>
<organism evidence="19 20">
    <name type="scientific">Candidatus Merdivivens pullicola</name>
    <dbReference type="NCBI Taxonomy" id="2840872"/>
    <lineage>
        <taxon>Bacteria</taxon>
        <taxon>Pseudomonadati</taxon>
        <taxon>Bacteroidota</taxon>
        <taxon>Bacteroidia</taxon>
        <taxon>Bacteroidales</taxon>
        <taxon>Muribaculaceae</taxon>
        <taxon>Muribaculaceae incertae sedis</taxon>
        <taxon>Candidatus Merdivivens</taxon>
    </lineage>
</organism>
<evidence type="ECO:0000256" key="15">
    <source>
        <dbReference type="PIRSR" id="PIRSR039102-1"/>
    </source>
</evidence>
<name>A0A9D9IHW4_9BACT</name>
<keyword evidence="8 17" id="KW-0547">Nucleotide-binding</keyword>
<keyword evidence="16" id="KW-0464">Manganese</keyword>
<keyword evidence="7 16" id="KW-0479">Metal-binding</keyword>
<feature type="binding site" evidence="16">
    <location>
        <position position="293"/>
    </location>
    <ligand>
        <name>Mg(2+)</name>
        <dbReference type="ChEBI" id="CHEBI:18420"/>
        <label>2</label>
    </ligand>
</feature>
<keyword evidence="9 17" id="KW-0067">ATP-binding</keyword>
<dbReference type="Proteomes" id="UP000823604">
    <property type="component" value="Unassembled WGS sequence"/>
</dbReference>
<dbReference type="PROSITE" id="PS50975">
    <property type="entry name" value="ATP_GRASP"/>
    <property type="match status" value="1"/>
</dbReference>
<dbReference type="GO" id="GO:0005524">
    <property type="term" value="F:ATP binding"/>
    <property type="evidence" value="ECO:0007669"/>
    <property type="project" value="UniProtKB-UniRule"/>
</dbReference>
<feature type="binding site" evidence="16">
    <location>
        <position position="293"/>
    </location>
    <ligand>
        <name>Mg(2+)</name>
        <dbReference type="ChEBI" id="CHEBI:18420"/>
        <label>1</label>
    </ligand>
</feature>
<comment type="function">
    <text evidence="14">Cell wall formation.</text>
</comment>
<evidence type="ECO:0000256" key="13">
    <source>
        <dbReference type="ARBA" id="ARBA00047614"/>
    </source>
</evidence>
<evidence type="ECO:0000256" key="10">
    <source>
        <dbReference type="ARBA" id="ARBA00022960"/>
    </source>
</evidence>
<dbReference type="PIRSF" id="PIRSF039102">
    <property type="entry name" value="Ddl/VanB"/>
    <property type="match status" value="1"/>
</dbReference>
<reference evidence="19" key="2">
    <citation type="journal article" date="2021" name="PeerJ">
        <title>Extensive microbial diversity within the chicken gut microbiome revealed by metagenomics and culture.</title>
        <authorList>
            <person name="Gilroy R."/>
            <person name="Ravi A."/>
            <person name="Getino M."/>
            <person name="Pursley I."/>
            <person name="Horton D.L."/>
            <person name="Alikhan N.F."/>
            <person name="Baker D."/>
            <person name="Gharbi K."/>
            <person name="Hall N."/>
            <person name="Watson M."/>
            <person name="Adriaenssens E.M."/>
            <person name="Foster-Nyarko E."/>
            <person name="Jarju S."/>
            <person name="Secka A."/>
            <person name="Antonio M."/>
            <person name="Oren A."/>
            <person name="Chaudhuri R.R."/>
            <person name="La Ragione R."/>
            <person name="Hildebrand F."/>
            <person name="Pallen M.J."/>
        </authorList>
    </citation>
    <scope>NUCLEOTIDE SEQUENCE</scope>
    <source>
        <strain evidence="19">B1-8020</strain>
    </source>
</reference>
<protein>
    <recommendedName>
        <fullName evidence="4 14">D-alanine--D-alanine ligase</fullName>
        <ecNumber evidence="4 14">6.3.2.4</ecNumber>
    </recommendedName>
    <alternativeName>
        <fullName evidence="14">D-Ala-D-Ala ligase</fullName>
    </alternativeName>
    <alternativeName>
        <fullName evidence="14">D-alanylalanine synthetase</fullName>
    </alternativeName>
</protein>
<comment type="subcellular location">
    <subcellularLocation>
        <location evidence="2 14">Cytoplasm</location>
    </subcellularLocation>
</comment>
<feature type="active site" evidence="15">
    <location>
        <position position="15"/>
    </location>
</feature>
<evidence type="ECO:0000256" key="3">
    <source>
        <dbReference type="ARBA" id="ARBA00010871"/>
    </source>
</evidence>
<dbReference type="GO" id="GO:0071555">
    <property type="term" value="P:cell wall organization"/>
    <property type="evidence" value="ECO:0007669"/>
    <property type="project" value="UniProtKB-KW"/>
</dbReference>
<dbReference type="InterPro" id="IPR000291">
    <property type="entry name" value="D-Ala_lig_Van_CS"/>
</dbReference>
<dbReference type="EMBL" id="JADIMA010000045">
    <property type="protein sequence ID" value="MBO8473003.1"/>
    <property type="molecule type" value="Genomic_DNA"/>
</dbReference>
<comment type="cofactor">
    <cofactor evidence="16">
        <name>Mg(2+)</name>
        <dbReference type="ChEBI" id="CHEBI:18420"/>
    </cofactor>
    <cofactor evidence="16">
        <name>Mn(2+)</name>
        <dbReference type="ChEBI" id="CHEBI:29035"/>
    </cofactor>
    <text evidence="16">Binds 2 magnesium or manganese ions per subunit.</text>
</comment>
<feature type="active site" evidence="15">
    <location>
        <position position="171"/>
    </location>
</feature>
<evidence type="ECO:0000256" key="5">
    <source>
        <dbReference type="ARBA" id="ARBA00022490"/>
    </source>
</evidence>
<dbReference type="GO" id="GO:0008360">
    <property type="term" value="P:regulation of cell shape"/>
    <property type="evidence" value="ECO:0007669"/>
    <property type="project" value="UniProtKB-KW"/>
</dbReference>
<feature type="domain" description="ATP-grasp" evidence="18">
    <location>
        <begin position="126"/>
        <end position="326"/>
    </location>
</feature>
<evidence type="ECO:0000256" key="9">
    <source>
        <dbReference type="ARBA" id="ARBA00022840"/>
    </source>
</evidence>
<comment type="catalytic activity">
    <reaction evidence="13 14">
        <text>2 D-alanine + ATP = D-alanyl-D-alanine + ADP + phosphate + H(+)</text>
        <dbReference type="Rhea" id="RHEA:11224"/>
        <dbReference type="ChEBI" id="CHEBI:15378"/>
        <dbReference type="ChEBI" id="CHEBI:30616"/>
        <dbReference type="ChEBI" id="CHEBI:43474"/>
        <dbReference type="ChEBI" id="CHEBI:57416"/>
        <dbReference type="ChEBI" id="CHEBI:57822"/>
        <dbReference type="ChEBI" id="CHEBI:456216"/>
        <dbReference type="EC" id="6.3.2.4"/>
    </reaction>
</comment>
<evidence type="ECO:0000256" key="6">
    <source>
        <dbReference type="ARBA" id="ARBA00022598"/>
    </source>
</evidence>
<dbReference type="PANTHER" id="PTHR23132">
    <property type="entry name" value="D-ALANINE--D-ALANINE LIGASE"/>
    <property type="match status" value="1"/>
</dbReference>
<comment type="caution">
    <text evidence="19">The sequence shown here is derived from an EMBL/GenBank/DDBJ whole genome shotgun (WGS) entry which is preliminary data.</text>
</comment>
<feature type="binding site" evidence="16">
    <location>
        <position position="281"/>
    </location>
    <ligand>
        <name>Mg(2+)</name>
        <dbReference type="ChEBI" id="CHEBI:18420"/>
        <label>1</label>
    </ligand>
</feature>
<dbReference type="InterPro" id="IPR005905">
    <property type="entry name" value="D_ala_D_ala"/>
</dbReference>
<dbReference type="GO" id="GO:0009252">
    <property type="term" value="P:peptidoglycan biosynthetic process"/>
    <property type="evidence" value="ECO:0007669"/>
    <property type="project" value="UniProtKB-UniRule"/>
</dbReference>
<dbReference type="PANTHER" id="PTHR23132:SF23">
    <property type="entry name" value="D-ALANINE--D-ALANINE LIGASE B"/>
    <property type="match status" value="1"/>
</dbReference>
<dbReference type="Gene3D" id="3.30.1490.20">
    <property type="entry name" value="ATP-grasp fold, A domain"/>
    <property type="match status" value="1"/>
</dbReference>
<dbReference type="InterPro" id="IPR011761">
    <property type="entry name" value="ATP-grasp"/>
</dbReference>
<proteinExistence type="inferred from homology"/>
<comment type="similarity">
    <text evidence="3 14">Belongs to the D-alanine--D-alanine ligase family.</text>
</comment>
<dbReference type="InterPro" id="IPR011127">
    <property type="entry name" value="Dala_Dala_lig_N"/>
</dbReference>
<reference evidence="19" key="1">
    <citation type="submission" date="2020-10" db="EMBL/GenBank/DDBJ databases">
        <authorList>
            <person name="Gilroy R."/>
        </authorList>
    </citation>
    <scope>NUCLEOTIDE SEQUENCE</scope>
    <source>
        <strain evidence="19">B1-8020</strain>
    </source>
</reference>
<dbReference type="Pfam" id="PF01820">
    <property type="entry name" value="Dala_Dala_lig_N"/>
    <property type="match status" value="1"/>
</dbReference>
<dbReference type="SUPFAM" id="SSF56059">
    <property type="entry name" value="Glutathione synthetase ATP-binding domain-like"/>
    <property type="match status" value="1"/>
</dbReference>
<dbReference type="GO" id="GO:0046872">
    <property type="term" value="F:metal ion binding"/>
    <property type="evidence" value="ECO:0007669"/>
    <property type="project" value="UniProtKB-KW"/>
</dbReference>
<dbReference type="PROSITE" id="PS00844">
    <property type="entry name" value="DALA_DALA_LIGASE_2"/>
    <property type="match status" value="1"/>
</dbReference>
<keyword evidence="11 14" id="KW-0573">Peptidoglycan synthesis</keyword>
<evidence type="ECO:0000256" key="11">
    <source>
        <dbReference type="ARBA" id="ARBA00022984"/>
    </source>
</evidence>
<feature type="binding site" evidence="16">
    <location>
        <position position="295"/>
    </location>
    <ligand>
        <name>Mg(2+)</name>
        <dbReference type="ChEBI" id="CHEBI:18420"/>
        <label>2</label>
    </ligand>
</feature>
<dbReference type="Pfam" id="PF07478">
    <property type="entry name" value="Dala_Dala_lig_C"/>
    <property type="match status" value="1"/>
</dbReference>
<evidence type="ECO:0000313" key="19">
    <source>
        <dbReference type="EMBL" id="MBO8473003.1"/>
    </source>
</evidence>
<keyword evidence="12 14" id="KW-0961">Cell wall biogenesis/degradation</keyword>
<comment type="pathway">
    <text evidence="14">Cell wall biogenesis; peptidoglycan biosynthesis.</text>
</comment>
<dbReference type="InterPro" id="IPR011095">
    <property type="entry name" value="Dala_Dala_lig_C"/>
</dbReference>
<evidence type="ECO:0000256" key="14">
    <source>
        <dbReference type="HAMAP-Rule" id="MF_00047"/>
    </source>
</evidence>
<evidence type="ECO:0000256" key="7">
    <source>
        <dbReference type="ARBA" id="ARBA00022723"/>
    </source>
</evidence>
<keyword evidence="10 14" id="KW-0133">Cell shape</keyword>
<keyword evidence="5 14" id="KW-0963">Cytoplasm</keyword>
<dbReference type="GO" id="GO:0008716">
    <property type="term" value="F:D-alanine-D-alanine ligase activity"/>
    <property type="evidence" value="ECO:0007669"/>
    <property type="project" value="UniProtKB-UniRule"/>
</dbReference>
<dbReference type="PROSITE" id="PS00843">
    <property type="entry name" value="DALA_DALA_LIGASE_1"/>
    <property type="match status" value="1"/>
</dbReference>
<dbReference type="HAMAP" id="MF_00047">
    <property type="entry name" value="Dala_Dala_lig"/>
    <property type="match status" value="1"/>
</dbReference>
<evidence type="ECO:0000256" key="12">
    <source>
        <dbReference type="ARBA" id="ARBA00023316"/>
    </source>
</evidence>
<dbReference type="SUPFAM" id="SSF52440">
    <property type="entry name" value="PreATP-grasp domain"/>
    <property type="match status" value="1"/>
</dbReference>
<dbReference type="InterPro" id="IPR016185">
    <property type="entry name" value="PreATP-grasp_dom_sf"/>
</dbReference>
<evidence type="ECO:0000256" key="2">
    <source>
        <dbReference type="ARBA" id="ARBA00004496"/>
    </source>
</evidence>
<evidence type="ECO:0000313" key="20">
    <source>
        <dbReference type="Proteomes" id="UP000823604"/>
    </source>
</evidence>